<dbReference type="SMART" id="SM01232">
    <property type="entry name" value="H2TH"/>
    <property type="match status" value="1"/>
</dbReference>
<evidence type="ECO:0000256" key="4">
    <source>
        <dbReference type="ARBA" id="ARBA00022801"/>
    </source>
</evidence>
<evidence type="ECO:0000256" key="10">
    <source>
        <dbReference type="SAM" id="MobiDB-lite"/>
    </source>
</evidence>
<dbReference type="PROSITE" id="PS51068">
    <property type="entry name" value="FPG_CAT"/>
    <property type="match status" value="1"/>
</dbReference>
<reference evidence="12" key="1">
    <citation type="submission" date="2018-10" db="EMBL/GenBank/DDBJ databases">
        <title>Hidden diversity of soil giant viruses.</title>
        <authorList>
            <person name="Schulz F."/>
            <person name="Alteio L."/>
            <person name="Goudeau D."/>
            <person name="Ryan E.M."/>
            <person name="Malmstrom R.R."/>
            <person name="Blanchard J."/>
            <person name="Woyke T."/>
        </authorList>
    </citation>
    <scope>NUCLEOTIDE SEQUENCE</scope>
    <source>
        <strain evidence="12">SMV1</strain>
    </source>
</reference>
<dbReference type="EMBL" id="MK072503">
    <property type="protein sequence ID" value="AYV86382.1"/>
    <property type="molecule type" value="Genomic_DNA"/>
</dbReference>
<comment type="similarity">
    <text evidence="2">Belongs to the FPG family.</text>
</comment>
<evidence type="ECO:0000256" key="9">
    <source>
        <dbReference type="ARBA" id="ARBA00023295"/>
    </source>
</evidence>
<evidence type="ECO:0000256" key="1">
    <source>
        <dbReference type="ARBA" id="ARBA00001668"/>
    </source>
</evidence>
<evidence type="ECO:0000313" key="12">
    <source>
        <dbReference type="EMBL" id="AYV86382.1"/>
    </source>
</evidence>
<proteinExistence type="inferred from homology"/>
<dbReference type="InterPro" id="IPR035937">
    <property type="entry name" value="FPG_N"/>
</dbReference>
<organism evidence="12">
    <name type="scientific">Solumvirus sp</name>
    <dbReference type="NCBI Taxonomy" id="2487773"/>
    <lineage>
        <taxon>Viruses</taxon>
        <taxon>Pithoviruses</taxon>
    </lineage>
</organism>
<dbReference type="SUPFAM" id="SSF46946">
    <property type="entry name" value="S13-like H2TH domain"/>
    <property type="match status" value="1"/>
</dbReference>
<dbReference type="Gene3D" id="1.10.8.50">
    <property type="match status" value="1"/>
</dbReference>
<evidence type="ECO:0000256" key="8">
    <source>
        <dbReference type="ARBA" id="ARBA00023268"/>
    </source>
</evidence>
<feature type="region of interest" description="Disordered" evidence="10">
    <location>
        <begin position="234"/>
        <end position="261"/>
    </location>
</feature>
<dbReference type="InterPro" id="IPR015886">
    <property type="entry name" value="H2TH_FPG"/>
</dbReference>
<keyword evidence="8" id="KW-0511">Multifunctional enzyme</keyword>
<dbReference type="InterPro" id="IPR010979">
    <property type="entry name" value="Ribosomal_uS13-like_H2TH"/>
</dbReference>
<keyword evidence="6" id="KW-0234">DNA repair</keyword>
<dbReference type="GO" id="GO:0016829">
    <property type="term" value="F:lyase activity"/>
    <property type="evidence" value="ECO:0007669"/>
    <property type="project" value="UniProtKB-KW"/>
</dbReference>
<dbReference type="GO" id="GO:0008270">
    <property type="term" value="F:zinc ion binding"/>
    <property type="evidence" value="ECO:0007669"/>
    <property type="project" value="InterPro"/>
</dbReference>
<evidence type="ECO:0000256" key="5">
    <source>
        <dbReference type="ARBA" id="ARBA00023125"/>
    </source>
</evidence>
<name>A0A3G5AGS2_9VIRU</name>
<dbReference type="GO" id="GO:0003906">
    <property type="term" value="F:DNA-(apurinic or apyrimidinic site) endonuclease activity"/>
    <property type="evidence" value="ECO:0007669"/>
    <property type="project" value="InterPro"/>
</dbReference>
<dbReference type="GO" id="GO:0008534">
    <property type="term" value="F:oxidized purine nucleobase lesion DNA N-glycosylase activity"/>
    <property type="evidence" value="ECO:0007669"/>
    <property type="project" value="UniProtKB-EC"/>
</dbReference>
<evidence type="ECO:0000256" key="2">
    <source>
        <dbReference type="ARBA" id="ARBA00009409"/>
    </source>
</evidence>
<gene>
    <name evidence="12" type="ORF">Solumvirus6_17</name>
</gene>
<feature type="domain" description="Formamidopyrimidine-DNA glycosylase catalytic" evidence="11">
    <location>
        <begin position="2"/>
        <end position="103"/>
    </location>
</feature>
<evidence type="ECO:0000256" key="7">
    <source>
        <dbReference type="ARBA" id="ARBA00023239"/>
    </source>
</evidence>
<keyword evidence="9" id="KW-0326">Glycosidase</keyword>
<dbReference type="Gene3D" id="3.20.190.10">
    <property type="entry name" value="MutM-like, N-terminal"/>
    <property type="match status" value="1"/>
</dbReference>
<dbReference type="GO" id="GO:0006284">
    <property type="term" value="P:base-excision repair"/>
    <property type="evidence" value="ECO:0007669"/>
    <property type="project" value="InterPro"/>
</dbReference>
<evidence type="ECO:0000259" key="11">
    <source>
        <dbReference type="PROSITE" id="PS51068"/>
    </source>
</evidence>
<dbReference type="GO" id="GO:0003684">
    <property type="term" value="F:damaged DNA binding"/>
    <property type="evidence" value="ECO:0007669"/>
    <property type="project" value="InterPro"/>
</dbReference>
<dbReference type="PANTHER" id="PTHR22993:SF9">
    <property type="entry name" value="FORMAMIDOPYRIMIDINE-DNA GLYCOSYLASE"/>
    <property type="match status" value="1"/>
</dbReference>
<dbReference type="PANTHER" id="PTHR22993">
    <property type="entry name" value="FORMAMIDOPYRIMIDINE-DNA GLYCOSYLASE"/>
    <property type="match status" value="1"/>
</dbReference>
<dbReference type="Pfam" id="PF01149">
    <property type="entry name" value="Fapy_DNA_glyco"/>
    <property type="match status" value="1"/>
</dbReference>
<keyword evidence="7" id="KW-0456">Lyase</keyword>
<comment type="catalytic activity">
    <reaction evidence="1">
        <text>Hydrolysis of DNA containing ring-opened 7-methylguanine residues, releasing 2,6-diamino-4-hydroxy-5-(N-methyl)formamidopyrimidine.</text>
        <dbReference type="EC" id="3.2.2.23"/>
    </reaction>
</comment>
<sequence>MPELIECRVMAETLRKKIFGKTLHSIKTEAKFKGAGISELKLPLVVDGVDSYGKKIFIRFKNRQYLVNAPLMDGRWLFKKGNNTRAVFKFDDFEIYYDVSRFGGGVDVISDPIKFIIDKKLGPDPFLRLVSKEEFCERFRKKTYQKHEISKALLNQDIIVGIGNWMKAEILYEAKINPHRLVSNITDEELETCRVKMYEVIDLAYQNKGLTVHSYWSPDGSAGTYPRKVYGLKQDPHGNPITHEPNKGNIRGNDWVPNVQK</sequence>
<dbReference type="SUPFAM" id="SSF81624">
    <property type="entry name" value="N-terminal domain of MutM-like DNA repair proteins"/>
    <property type="match status" value="1"/>
</dbReference>
<evidence type="ECO:0000256" key="3">
    <source>
        <dbReference type="ARBA" id="ARBA00022763"/>
    </source>
</evidence>
<evidence type="ECO:0000256" key="6">
    <source>
        <dbReference type="ARBA" id="ARBA00023204"/>
    </source>
</evidence>
<dbReference type="SMART" id="SM00898">
    <property type="entry name" value="Fapy_DNA_glyco"/>
    <property type="match status" value="1"/>
</dbReference>
<dbReference type="InterPro" id="IPR012319">
    <property type="entry name" value="FPG_cat"/>
</dbReference>
<keyword evidence="4" id="KW-0378">Hydrolase</keyword>
<keyword evidence="5" id="KW-0238">DNA-binding</keyword>
<protein>
    <submittedName>
        <fullName evidence="12">Formamidopyrimidine-DNA glycosylase</fullName>
    </submittedName>
</protein>
<accession>A0A3G5AGS2</accession>
<dbReference type="Pfam" id="PF06831">
    <property type="entry name" value="H2TH"/>
    <property type="match status" value="1"/>
</dbReference>
<keyword evidence="3" id="KW-0227">DNA damage</keyword>